<evidence type="ECO:0000313" key="12">
    <source>
        <dbReference type="EMBL" id="KAG2385928.1"/>
    </source>
</evidence>
<keyword evidence="10 11" id="KW-0482">Metalloprotease</keyword>
<organism evidence="12 13">
    <name type="scientific">Naegleria lovaniensis</name>
    <name type="common">Amoeba</name>
    <dbReference type="NCBI Taxonomy" id="51637"/>
    <lineage>
        <taxon>Eukaryota</taxon>
        <taxon>Discoba</taxon>
        <taxon>Heterolobosea</taxon>
        <taxon>Tetramitia</taxon>
        <taxon>Eutetramitia</taxon>
        <taxon>Vahlkampfiidae</taxon>
        <taxon>Naegleria</taxon>
    </lineage>
</organism>
<comment type="similarity">
    <text evidence="3 11">Belongs to the peptidase M18 family.</text>
</comment>
<dbReference type="GO" id="GO:0008270">
    <property type="term" value="F:zinc ion binding"/>
    <property type="evidence" value="ECO:0007669"/>
    <property type="project" value="InterPro"/>
</dbReference>
<evidence type="ECO:0000256" key="4">
    <source>
        <dbReference type="ARBA" id="ARBA00011965"/>
    </source>
</evidence>
<dbReference type="PRINTS" id="PR00932">
    <property type="entry name" value="AMINO1PTASE"/>
</dbReference>
<dbReference type="Proteomes" id="UP000816034">
    <property type="component" value="Unassembled WGS sequence"/>
</dbReference>
<evidence type="ECO:0000256" key="3">
    <source>
        <dbReference type="ARBA" id="ARBA00008290"/>
    </source>
</evidence>
<keyword evidence="7 11" id="KW-0479">Metal-binding</keyword>
<dbReference type="CDD" id="cd05658">
    <property type="entry name" value="M18_DAP"/>
    <property type="match status" value="1"/>
</dbReference>
<dbReference type="GO" id="GO:0006508">
    <property type="term" value="P:proteolysis"/>
    <property type="evidence" value="ECO:0007669"/>
    <property type="project" value="UniProtKB-KW"/>
</dbReference>
<dbReference type="FunFam" id="2.30.250.10:FF:000001">
    <property type="entry name" value="Aspartyl aminopeptidase 1"/>
    <property type="match status" value="1"/>
</dbReference>
<reference evidence="12 13" key="1">
    <citation type="journal article" date="2018" name="BMC Genomics">
        <title>The genome of Naegleria lovaniensis, the basis for a comparative approach to unravel pathogenicity factors of the human pathogenic amoeba N. fowleri.</title>
        <authorList>
            <person name="Liechti N."/>
            <person name="Schurch N."/>
            <person name="Bruggmann R."/>
            <person name="Wittwer M."/>
        </authorList>
    </citation>
    <scope>NUCLEOTIDE SEQUENCE [LARGE SCALE GENOMIC DNA]</scope>
    <source>
        <strain evidence="12 13">ATCC 30569</strain>
    </source>
</reference>
<gene>
    <name evidence="12" type="ORF">C9374_003077</name>
</gene>
<keyword evidence="9 11" id="KW-0862">Zinc</keyword>
<dbReference type="Gene3D" id="2.30.250.10">
    <property type="entry name" value="Aminopeptidase i, Domain 2"/>
    <property type="match status" value="1"/>
</dbReference>
<dbReference type="SUPFAM" id="SSF101821">
    <property type="entry name" value="Aminopeptidase/glucanase lid domain"/>
    <property type="match status" value="1"/>
</dbReference>
<dbReference type="Gene3D" id="3.40.630.10">
    <property type="entry name" value="Zn peptidases"/>
    <property type="match status" value="1"/>
</dbReference>
<dbReference type="InterPro" id="IPR023358">
    <property type="entry name" value="Peptidase_M18_dom2"/>
</dbReference>
<comment type="catalytic activity">
    <reaction evidence="1">
        <text>Release of an N-terminal aspartate or glutamate from a peptide, with a preference for aspartate.</text>
        <dbReference type="EC" id="3.4.11.21"/>
    </reaction>
</comment>
<evidence type="ECO:0000256" key="11">
    <source>
        <dbReference type="RuleBase" id="RU004386"/>
    </source>
</evidence>
<accession>A0AA88KKM7</accession>
<dbReference type="InterPro" id="IPR001948">
    <property type="entry name" value="Peptidase_M18"/>
</dbReference>
<dbReference type="EC" id="3.4.11.21" evidence="4"/>
<name>A0AA88KKM7_NAELO</name>
<dbReference type="PANTHER" id="PTHR28570:SF3">
    <property type="entry name" value="ASPARTYL AMINOPEPTIDASE"/>
    <property type="match status" value="1"/>
</dbReference>
<evidence type="ECO:0000313" key="13">
    <source>
        <dbReference type="Proteomes" id="UP000816034"/>
    </source>
</evidence>
<comment type="cofactor">
    <cofactor evidence="2">
        <name>Zn(2+)</name>
        <dbReference type="ChEBI" id="CHEBI:29105"/>
    </cofactor>
</comment>
<keyword evidence="6 11" id="KW-0645">Protease</keyword>
<evidence type="ECO:0000256" key="6">
    <source>
        <dbReference type="ARBA" id="ARBA00022670"/>
    </source>
</evidence>
<keyword evidence="13" id="KW-1185">Reference proteome</keyword>
<evidence type="ECO:0000256" key="9">
    <source>
        <dbReference type="ARBA" id="ARBA00022833"/>
    </source>
</evidence>
<dbReference type="RefSeq" id="XP_044549921.1">
    <property type="nucleotide sequence ID" value="XM_044692565.1"/>
</dbReference>
<dbReference type="GeneID" id="68095532"/>
<evidence type="ECO:0000256" key="1">
    <source>
        <dbReference type="ARBA" id="ARBA00001335"/>
    </source>
</evidence>
<dbReference type="EMBL" id="PYSW02000017">
    <property type="protein sequence ID" value="KAG2385928.1"/>
    <property type="molecule type" value="Genomic_DNA"/>
</dbReference>
<keyword evidence="5 11" id="KW-0031">Aminopeptidase</keyword>
<evidence type="ECO:0000256" key="10">
    <source>
        <dbReference type="ARBA" id="ARBA00023049"/>
    </source>
</evidence>
<proteinExistence type="inferred from homology"/>
<protein>
    <recommendedName>
        <fullName evidence="4">aspartyl aminopeptidase</fullName>
        <ecNumber evidence="4">3.4.11.21</ecNumber>
    </recommendedName>
</protein>
<dbReference type="Pfam" id="PF02127">
    <property type="entry name" value="Peptidase_M18"/>
    <property type="match status" value="1"/>
</dbReference>
<dbReference type="PANTHER" id="PTHR28570">
    <property type="entry name" value="ASPARTYL AMINOPEPTIDASE"/>
    <property type="match status" value="1"/>
</dbReference>
<evidence type="ECO:0000256" key="7">
    <source>
        <dbReference type="ARBA" id="ARBA00022723"/>
    </source>
</evidence>
<dbReference type="NCBIfam" id="NF002759">
    <property type="entry name" value="PRK02813.1"/>
    <property type="match status" value="1"/>
</dbReference>
<keyword evidence="8 11" id="KW-0378">Hydrolase</keyword>
<dbReference type="GO" id="GO:0008237">
    <property type="term" value="F:metallopeptidase activity"/>
    <property type="evidence" value="ECO:0007669"/>
    <property type="project" value="UniProtKB-KW"/>
</dbReference>
<evidence type="ECO:0000256" key="8">
    <source>
        <dbReference type="ARBA" id="ARBA00022801"/>
    </source>
</evidence>
<dbReference type="GO" id="GO:0004177">
    <property type="term" value="F:aminopeptidase activity"/>
    <property type="evidence" value="ECO:0007669"/>
    <property type="project" value="UniProtKB-KW"/>
</dbReference>
<dbReference type="AlphaFoldDB" id="A0AA88KKM7"/>
<evidence type="ECO:0000256" key="2">
    <source>
        <dbReference type="ARBA" id="ARBA00001947"/>
    </source>
</evidence>
<evidence type="ECO:0000256" key="5">
    <source>
        <dbReference type="ARBA" id="ARBA00022438"/>
    </source>
</evidence>
<dbReference type="GO" id="GO:0005737">
    <property type="term" value="C:cytoplasm"/>
    <property type="evidence" value="ECO:0007669"/>
    <property type="project" value="UniProtKB-ARBA"/>
</dbReference>
<dbReference type="SUPFAM" id="SSF53187">
    <property type="entry name" value="Zn-dependent exopeptidases"/>
    <property type="match status" value="1"/>
</dbReference>
<comment type="caution">
    <text evidence="12">The sequence shown here is derived from an EMBL/GenBank/DDBJ whole genome shotgun (WGS) entry which is preliminary data.</text>
</comment>
<sequence length="477" mass="52561">MSSITLEAIRNAQPIAQKMVDFINKSKSPYHVVGTIKQKLAEFGFEQLYEREANWSEKIKPCGKYFFTRNHSTIVAFSVGGNFKPGSSGLKIIGAHTDSPHLIMKPISSQKSSGYLQVGVQTYGGGLWYTWFDRDLTVAGRVIVADGKDKFKQHLVEIEKPILRIPSLAIHLQREVSQDGFKPNTETHLLPIIGTELGELSDDPNAKGFIANHHSVLLKALAQELKCDVADIKDFDLSIVDTQPGVIGGVNSEFVFAPRLDNLASCFVALESLINSDSTLETEKDVRMICLFDHEEVGSASSYGADSSLISDTINRVIQCTHASLDKNAPVDSYGACVAKSFIISCDMAHAVHPNYSEKHQAKHRPQIHQGLVLKTNANQRYTTNGYTSFLFGELARRNNIPLQSFVVRNDSACGSTIGPIVSSNTSIRTIDVGIPQLSMHSIREQCGVVDIKSTVDLFTHFFNEFSDIDSSVHVDE</sequence>